<evidence type="ECO:0000256" key="2">
    <source>
        <dbReference type="ARBA" id="ARBA00011322"/>
    </source>
</evidence>
<feature type="coiled-coil region" evidence="4">
    <location>
        <begin position="406"/>
        <end position="433"/>
    </location>
</feature>
<dbReference type="PANTHER" id="PTHR32114">
    <property type="entry name" value="ABC TRANSPORTER ABCH.3"/>
    <property type="match status" value="1"/>
</dbReference>
<name>V6J3H1_9BACL</name>
<proteinExistence type="inferred from homology"/>
<evidence type="ECO:0000259" key="5">
    <source>
        <dbReference type="Pfam" id="PF13166"/>
    </source>
</evidence>
<comment type="caution">
    <text evidence="6">The sequence shown here is derived from an EMBL/GenBank/DDBJ whole genome shotgun (WGS) entry which is preliminary data.</text>
</comment>
<dbReference type="AlphaFoldDB" id="V6J3H1"/>
<evidence type="ECO:0000313" key="7">
    <source>
        <dbReference type="Proteomes" id="UP000018296"/>
    </source>
</evidence>
<reference evidence="6 7" key="1">
    <citation type="journal article" date="2013" name="Genome Announc.">
        <title>Genome Sequence of Sporolactobacillus laevolacticus DSM442, an Efficient Polymer-Grade D-Lactate Producer from Agricultural Waste Cottonseed as a Nitrogen Source.</title>
        <authorList>
            <person name="Wang H."/>
            <person name="Wang L."/>
            <person name="Ju J."/>
            <person name="Yu B."/>
            <person name="Ma Y."/>
        </authorList>
    </citation>
    <scope>NUCLEOTIDE SEQUENCE [LARGE SCALE GENOMIC DNA]</scope>
    <source>
        <strain evidence="6 7">DSM 442</strain>
    </source>
</reference>
<dbReference type="EMBL" id="AWTC01000001">
    <property type="protein sequence ID" value="EST13706.1"/>
    <property type="molecule type" value="Genomic_DNA"/>
</dbReference>
<dbReference type="RefSeq" id="WP_023508665.1">
    <property type="nucleotide sequence ID" value="NZ_AWTC01000001.1"/>
</dbReference>
<protein>
    <recommendedName>
        <fullName evidence="3">Nuclease SbcCD subunit C</fullName>
    </recommendedName>
</protein>
<dbReference type="PATRIC" id="fig|1395513.3.peg.357"/>
<dbReference type="Pfam" id="PF13166">
    <property type="entry name" value="AAA_13"/>
    <property type="match status" value="1"/>
</dbReference>
<dbReference type="Gene3D" id="3.40.50.300">
    <property type="entry name" value="P-loop containing nucleotide triphosphate hydrolases"/>
    <property type="match status" value="1"/>
</dbReference>
<sequence length="711" mass="82504">MISQIKNLTYKSFLDYTGPAENFKSKNIIYGDNGNGKSSLAIGLYNSFIQSDHERLTYLFNKYYIAQNMLLTEESNDNIKAVKITYGDKNVSNEKEIKELKDKLDILKSNESGLKKKIDGHSKKVLSEIEKIFQDNKKDNKSIKRKPGKDVDRKFNAWCGEYTEAIKQHPDYDYSNSPTSKKIEEEINDIEKAKINELNCSEIDQLLRVIESLMMTGYPELGISNEVLNWINEGLHIHNDKKKDVCEFCHNKFDRNQLLGEINDKLKNETAKKQKYLETATDKLILFKDQLGTLNVNSKVLLENGDFNDTYFTLVSLINIAREELESNILTMQAKIKKMATPLNKKLLSQVKINDIEQLINDLIKKKRKISREKSRELEEINTLIKGVIGFKIKNSTLISSEMALLKQDNKNLSEMSENANDIEQQIESLEAEGSDISDFAQEINEILTDYEVGLKLVPKNDTYFLCHKFNPEREITLDVISEGERNVLAFCYFYCSLLGTEKEIKNDIAGIIIDDPISSLDNKNSTLITAMLEHILKSNAQVFILTHSWKDYLNIIYSKQEEEYGFYECFKENYRSSIRRIKKSVSVYKKLYQEIYQIQKKNFDDIKPEEFLHLPNTMRRVFESYLRFNFNISMATANSIDKIKTVFEFSNRDIDNGKLQGFLNVINVFSHGSIFEYNPKQREIYDSAKFLIKTLKCNNKGHHQKMIEDI</sequence>
<dbReference type="Proteomes" id="UP000018296">
    <property type="component" value="Unassembled WGS sequence"/>
</dbReference>
<gene>
    <name evidence="6" type="ORF">P343_01755</name>
</gene>
<organism evidence="6 7">
    <name type="scientific">Sporolactobacillus laevolacticus DSM 442</name>
    <dbReference type="NCBI Taxonomy" id="1395513"/>
    <lineage>
        <taxon>Bacteria</taxon>
        <taxon>Bacillati</taxon>
        <taxon>Bacillota</taxon>
        <taxon>Bacilli</taxon>
        <taxon>Bacillales</taxon>
        <taxon>Sporolactobacillaceae</taxon>
        <taxon>Sporolactobacillus</taxon>
    </lineage>
</organism>
<feature type="coiled-coil region" evidence="4">
    <location>
        <begin position="90"/>
        <end position="117"/>
    </location>
</feature>
<dbReference type="PANTHER" id="PTHR32114:SF2">
    <property type="entry name" value="ABC TRANSPORTER ABCH.3"/>
    <property type="match status" value="1"/>
</dbReference>
<feature type="domain" description="Protein CR006 P-loop" evidence="5">
    <location>
        <begin position="20"/>
        <end position="677"/>
    </location>
</feature>
<dbReference type="SUPFAM" id="SSF52540">
    <property type="entry name" value="P-loop containing nucleoside triphosphate hydrolases"/>
    <property type="match status" value="1"/>
</dbReference>
<evidence type="ECO:0000256" key="4">
    <source>
        <dbReference type="SAM" id="Coils"/>
    </source>
</evidence>
<keyword evidence="7" id="KW-1185">Reference proteome</keyword>
<dbReference type="eggNOG" id="COG4694">
    <property type="taxonomic scope" value="Bacteria"/>
</dbReference>
<comment type="similarity">
    <text evidence="1">Belongs to the SMC family. SbcC subfamily.</text>
</comment>
<dbReference type="InterPro" id="IPR026866">
    <property type="entry name" value="CR006_AAA"/>
</dbReference>
<evidence type="ECO:0000256" key="1">
    <source>
        <dbReference type="ARBA" id="ARBA00006930"/>
    </source>
</evidence>
<keyword evidence="4" id="KW-0175">Coiled coil</keyword>
<dbReference type="InterPro" id="IPR027417">
    <property type="entry name" value="P-loop_NTPase"/>
</dbReference>
<evidence type="ECO:0000256" key="3">
    <source>
        <dbReference type="ARBA" id="ARBA00013368"/>
    </source>
</evidence>
<dbReference type="OrthoDB" id="9795565at2"/>
<comment type="subunit">
    <text evidence="2">Heterodimer of SbcC and SbcD.</text>
</comment>
<accession>V6J3H1</accession>
<evidence type="ECO:0000313" key="6">
    <source>
        <dbReference type="EMBL" id="EST13706.1"/>
    </source>
</evidence>
<feature type="coiled-coil region" evidence="4">
    <location>
        <begin position="353"/>
        <end position="380"/>
    </location>
</feature>